<dbReference type="AlphaFoldDB" id="A0AAD6Y6R9"/>
<evidence type="ECO:0000313" key="1">
    <source>
        <dbReference type="EMBL" id="KAJ7202346.1"/>
    </source>
</evidence>
<accession>A0AAD6Y6R9</accession>
<protein>
    <recommendedName>
        <fullName evidence="3">F-box domain-containing protein</fullName>
    </recommendedName>
</protein>
<evidence type="ECO:0000313" key="2">
    <source>
        <dbReference type="Proteomes" id="UP001219525"/>
    </source>
</evidence>
<comment type="caution">
    <text evidence="1">The sequence shown here is derived from an EMBL/GenBank/DDBJ whole genome shotgun (WGS) entry which is preliminary data.</text>
</comment>
<organism evidence="1 2">
    <name type="scientific">Mycena pura</name>
    <dbReference type="NCBI Taxonomy" id="153505"/>
    <lineage>
        <taxon>Eukaryota</taxon>
        <taxon>Fungi</taxon>
        <taxon>Dikarya</taxon>
        <taxon>Basidiomycota</taxon>
        <taxon>Agaricomycotina</taxon>
        <taxon>Agaricomycetes</taxon>
        <taxon>Agaricomycetidae</taxon>
        <taxon>Agaricales</taxon>
        <taxon>Marasmiineae</taxon>
        <taxon>Mycenaceae</taxon>
        <taxon>Mycena</taxon>
    </lineage>
</organism>
<keyword evidence="2" id="KW-1185">Reference proteome</keyword>
<proteinExistence type="predicted"/>
<dbReference type="EMBL" id="JARJCW010000055">
    <property type="protein sequence ID" value="KAJ7202346.1"/>
    <property type="molecule type" value="Genomic_DNA"/>
</dbReference>
<reference evidence="1" key="1">
    <citation type="submission" date="2023-03" db="EMBL/GenBank/DDBJ databases">
        <title>Massive genome expansion in bonnet fungi (Mycena s.s.) driven by repeated elements and novel gene families across ecological guilds.</title>
        <authorList>
            <consortium name="Lawrence Berkeley National Laboratory"/>
            <person name="Harder C.B."/>
            <person name="Miyauchi S."/>
            <person name="Viragh M."/>
            <person name="Kuo A."/>
            <person name="Thoen E."/>
            <person name="Andreopoulos B."/>
            <person name="Lu D."/>
            <person name="Skrede I."/>
            <person name="Drula E."/>
            <person name="Henrissat B."/>
            <person name="Morin E."/>
            <person name="Kohler A."/>
            <person name="Barry K."/>
            <person name="LaButti K."/>
            <person name="Morin E."/>
            <person name="Salamov A."/>
            <person name="Lipzen A."/>
            <person name="Mereny Z."/>
            <person name="Hegedus B."/>
            <person name="Baldrian P."/>
            <person name="Stursova M."/>
            <person name="Weitz H."/>
            <person name="Taylor A."/>
            <person name="Grigoriev I.V."/>
            <person name="Nagy L.G."/>
            <person name="Martin F."/>
            <person name="Kauserud H."/>
        </authorList>
    </citation>
    <scope>NUCLEOTIDE SEQUENCE</scope>
    <source>
        <strain evidence="1">9144</strain>
    </source>
</reference>
<gene>
    <name evidence="1" type="ORF">GGX14DRAFT_654269</name>
</gene>
<evidence type="ECO:0008006" key="3">
    <source>
        <dbReference type="Google" id="ProtNLM"/>
    </source>
</evidence>
<dbReference type="Proteomes" id="UP001219525">
    <property type="component" value="Unassembled WGS sequence"/>
</dbReference>
<name>A0AAD6Y6R9_9AGAR</name>
<sequence length="412" mass="46626">MCASSPQAPTRQPSEANVPFEKTRGCFNMTPSDGRSITLPQELIDLILELTDQTTLKVCSRVASAFRYTSQRRLFSDLLLMRSRDRPHPIAGFSKILIRSPHLALHVRSLRILEDSFNPRPSTMSAQLSSILSMFVNLNKISIDSQSRLDWNSDVLAAFRDTIKSSTLTSVRIANSTFERSSQLISLLQSNRSLEFLALSRVGVQKIDMIEVDAGSQLRLRSLEIDLYPVMRSVTSVIDPQCLRHLRITAVLFEDLDSNTIQCLLDNASHLNHCHFHCPEICFTLNISAYSFRSHLRLQTLEFSVTDYWTPEMYDWAVGILSGVPNPSPVQHVILNVRVHLDMPWRSNFIGYLTHLQLVLTAPPVAPLRRVTVRLNSYDGSHIGVGIEQEIRDALPVLRDRGLLEVVLLERN</sequence>